<organism evidence="4 5">
    <name type="scientific">Halopseudomonas pachastrellae</name>
    <dbReference type="NCBI Taxonomy" id="254161"/>
    <lineage>
        <taxon>Bacteria</taxon>
        <taxon>Pseudomonadati</taxon>
        <taxon>Pseudomonadota</taxon>
        <taxon>Gammaproteobacteria</taxon>
        <taxon>Pseudomonadales</taxon>
        <taxon>Pseudomonadaceae</taxon>
        <taxon>Halopseudomonas</taxon>
    </lineage>
</organism>
<dbReference type="EMBL" id="MUBC01000012">
    <property type="protein sequence ID" value="ONM44562.1"/>
    <property type="molecule type" value="Genomic_DNA"/>
</dbReference>
<feature type="domain" description="GAF" evidence="2">
    <location>
        <begin position="184"/>
        <end position="305"/>
    </location>
</feature>
<dbReference type="Pfam" id="PF13492">
    <property type="entry name" value="GAF_3"/>
    <property type="match status" value="1"/>
</dbReference>
<keyword evidence="1" id="KW-1133">Transmembrane helix</keyword>
<dbReference type="SUPFAM" id="SSF55781">
    <property type="entry name" value="GAF domain-like"/>
    <property type="match status" value="1"/>
</dbReference>
<evidence type="ECO:0000259" key="2">
    <source>
        <dbReference type="Pfam" id="PF13492"/>
    </source>
</evidence>
<sequence>MFKNSVHKDYSLVAIGNRRWAWLETPLLTALVLGLCYWLHPADPLFLQGFPWPILAPLLLAVRYGFLQGACSAALLVLAALVLHRLGMPGYVQLPGSFIVGVLVSSMVVGEFRDLWGRRLERLQTANEYRQYRLDEFTRAYHVLRSSHERLEQRVAGSDTSLRSTLLLLRRQLQDKPEGDALAQMAPSLLGVLGQYGSFNAAALFAVQDGEAQLQRPLAEVGEPGKVPADDLLLTLCLQRGEVVSVRDSYLETGREEQVSALQACIPLLSVDGQVLAVVAVHSMPFFAFNERTFTLLALLGGHMADLLQTPRQLLRPDDAEARRFSQQLRRARRDAAEHDLPGSLAFVELPADSEKLQKLLVESQRGLDLQVLVSRANGGEGLLVLMPLTDQDGSRGYRQRLDRMVQERFEDASTLDELGVVIHNFEIRQQQSDSALADFLYKECGLNDQQVAI</sequence>
<reference evidence="4 5" key="1">
    <citation type="submission" date="2017-01" db="EMBL/GenBank/DDBJ databases">
        <title>Draft genome sequence of Pseudomonas pachastrellae type strain CCUG 46540T from a deep sea.</title>
        <authorList>
            <person name="Gomila M."/>
            <person name="Mulet M."/>
            <person name="Lalucat J."/>
            <person name="Garcia-Valdes E."/>
        </authorList>
    </citation>
    <scope>NUCLEOTIDE SEQUENCE [LARGE SCALE GENOMIC DNA]</scope>
    <source>
        <strain evidence="4 5">CCUG 46540</strain>
    </source>
</reference>
<dbReference type="OrthoDB" id="5442761at2"/>
<evidence type="ECO:0000313" key="4">
    <source>
        <dbReference type="EMBL" id="ONM44562.1"/>
    </source>
</evidence>
<evidence type="ECO:0000256" key="1">
    <source>
        <dbReference type="SAM" id="Phobius"/>
    </source>
</evidence>
<dbReference type="InterPro" id="IPR038367">
    <property type="entry name" value="PelD_GGDEF_sf"/>
</dbReference>
<protein>
    <submittedName>
        <fullName evidence="4">Sugar transporter</fullName>
    </submittedName>
</protein>
<feature type="transmembrane region" description="Helical" evidence="1">
    <location>
        <begin position="21"/>
        <end position="40"/>
    </location>
</feature>
<name>A0A1S8DIT5_9GAMM</name>
<proteinExistence type="predicted"/>
<feature type="transmembrane region" description="Helical" evidence="1">
    <location>
        <begin position="60"/>
        <end position="83"/>
    </location>
</feature>
<dbReference type="InterPro" id="IPR031583">
    <property type="entry name" value="PelD_GGDEF"/>
</dbReference>
<dbReference type="STRING" id="254161.SAMN05216256_102149"/>
<keyword evidence="5" id="KW-1185">Reference proteome</keyword>
<gene>
    <name evidence="4" type="ORF">BXT89_07305</name>
</gene>
<dbReference type="Gene3D" id="3.30.70.2880">
    <property type="match status" value="1"/>
</dbReference>
<keyword evidence="4" id="KW-0813">Transport</keyword>
<dbReference type="Pfam" id="PF16963">
    <property type="entry name" value="PelD_GGDEF"/>
    <property type="match status" value="1"/>
</dbReference>
<keyword evidence="4" id="KW-0762">Sugar transport</keyword>
<evidence type="ECO:0000259" key="3">
    <source>
        <dbReference type="Pfam" id="PF16963"/>
    </source>
</evidence>
<dbReference type="AlphaFoldDB" id="A0A1S8DIT5"/>
<feature type="transmembrane region" description="Helical" evidence="1">
    <location>
        <begin position="90"/>
        <end position="109"/>
    </location>
</feature>
<keyword evidence="1" id="KW-0812">Transmembrane</keyword>
<comment type="caution">
    <text evidence="4">The sequence shown here is derived from an EMBL/GenBank/DDBJ whole genome shotgun (WGS) entry which is preliminary data.</text>
</comment>
<dbReference type="RefSeq" id="WP_083726192.1">
    <property type="nucleotide sequence ID" value="NZ_FOUD01000002.1"/>
</dbReference>
<accession>A0A1S8DIT5</accession>
<feature type="domain" description="PelD GGDEF" evidence="3">
    <location>
        <begin position="323"/>
        <end position="442"/>
    </location>
</feature>
<dbReference type="InterPro" id="IPR029016">
    <property type="entry name" value="GAF-like_dom_sf"/>
</dbReference>
<dbReference type="Proteomes" id="UP000242847">
    <property type="component" value="Unassembled WGS sequence"/>
</dbReference>
<dbReference type="Gene3D" id="3.30.450.40">
    <property type="match status" value="1"/>
</dbReference>
<keyword evidence="1" id="KW-0472">Membrane</keyword>
<dbReference type="InterPro" id="IPR003018">
    <property type="entry name" value="GAF"/>
</dbReference>
<evidence type="ECO:0000313" key="5">
    <source>
        <dbReference type="Proteomes" id="UP000242847"/>
    </source>
</evidence>